<evidence type="ECO:0000313" key="11">
    <source>
        <dbReference type="Proteomes" id="UP000013131"/>
    </source>
</evidence>
<dbReference type="AlphaFoldDB" id="N9VD05"/>
<evidence type="ECO:0008006" key="12">
    <source>
        <dbReference type="Google" id="ProtNLM"/>
    </source>
</evidence>
<dbReference type="eggNOG" id="ENOG5031ZI2">
    <property type="taxonomic scope" value="Bacteria"/>
</dbReference>
<evidence type="ECO:0000313" key="10">
    <source>
        <dbReference type="EMBL" id="ENY69286.1"/>
    </source>
</evidence>
<sequence>MKKLNKFIYALGAASFLPVLPLIAAKCTTSNDDSKVNKDDQSNKKDNDDNSNKNNNTTNNTIDGKDDNSSSNTPNTNEEPNKNEEPKEEDEASPSKPNEIDNNINNDAPSTPSNPTSPKVDEEEDNKPIDPEKLSSKEKLILVYSAFNKYSNIEANLNNKEATNKLSEDLDPAYQAFHYTNQNDRDFFLKYELDHIFLGEFGDLFELFSSILTDTNNAKDNKKKAIDLFNQIKAKITKAYNKLIKENNN</sequence>
<feature type="compositionally biased region" description="Basic and acidic residues" evidence="8">
    <location>
        <begin position="32"/>
        <end position="51"/>
    </location>
</feature>
<protein>
    <recommendedName>
        <fullName evidence="12">Variable surface lipoprotein</fullName>
    </recommendedName>
</protein>
<keyword evidence="4" id="KW-0677">Repeat</keyword>
<keyword evidence="3 9" id="KW-0732">Signal</keyword>
<dbReference type="GO" id="GO:0005886">
    <property type="term" value="C:plasma membrane"/>
    <property type="evidence" value="ECO:0007669"/>
    <property type="project" value="UniProtKB-SubCell"/>
</dbReference>
<dbReference type="EMBL" id="AORI01000002">
    <property type="protein sequence ID" value="ENY69286.1"/>
    <property type="molecule type" value="Genomic_DNA"/>
</dbReference>
<comment type="subcellular location">
    <subcellularLocation>
        <location evidence="1">Cell membrane</location>
        <topology evidence="1">Lipid-anchor</topology>
    </subcellularLocation>
</comment>
<feature type="compositionally biased region" description="Low complexity" evidence="8">
    <location>
        <begin position="69"/>
        <end position="78"/>
    </location>
</feature>
<evidence type="ECO:0000256" key="7">
    <source>
        <dbReference type="ARBA" id="ARBA00023288"/>
    </source>
</evidence>
<feature type="compositionally biased region" description="Polar residues" evidence="8">
    <location>
        <begin position="100"/>
        <end position="117"/>
    </location>
</feature>
<feature type="signal peptide" evidence="9">
    <location>
        <begin position="1"/>
        <end position="24"/>
    </location>
</feature>
<keyword evidence="6" id="KW-0564">Palmitate</keyword>
<dbReference type="PATRIC" id="fig|1188233.3.peg.114"/>
<keyword evidence="5" id="KW-0472">Membrane</keyword>
<comment type="caution">
    <text evidence="10">The sequence shown here is derived from an EMBL/GenBank/DDBJ whole genome shotgun (WGS) entry which is preliminary data.</text>
</comment>
<feature type="chain" id="PRO_5004154196" description="Variable surface lipoprotein" evidence="9">
    <location>
        <begin position="25"/>
        <end position="249"/>
    </location>
</feature>
<organism evidence="10 11">
    <name type="scientific">Metamycoplasma auris 15026</name>
    <dbReference type="NCBI Taxonomy" id="1188233"/>
    <lineage>
        <taxon>Bacteria</taxon>
        <taxon>Bacillati</taxon>
        <taxon>Mycoplasmatota</taxon>
        <taxon>Mycoplasmoidales</taxon>
        <taxon>Metamycoplasmataceae</taxon>
        <taxon>Metamycoplasma</taxon>
    </lineage>
</organism>
<accession>N9VD05</accession>
<feature type="region of interest" description="Disordered" evidence="8">
    <location>
        <begin position="27"/>
        <end position="133"/>
    </location>
</feature>
<dbReference type="STRING" id="1188233.MAU_1130"/>
<proteinExistence type="predicted"/>
<keyword evidence="2" id="KW-1003">Cell membrane</keyword>
<dbReference type="RefSeq" id="WP_004423307.1">
    <property type="nucleotide sequence ID" value="NZ_AORI01000002.1"/>
</dbReference>
<evidence type="ECO:0000256" key="4">
    <source>
        <dbReference type="ARBA" id="ARBA00022737"/>
    </source>
</evidence>
<keyword evidence="7" id="KW-0449">Lipoprotein</keyword>
<reference evidence="10 11" key="1">
    <citation type="journal article" date="2013" name="Genome Announc.">
        <title>Draft Genome Sequences of Mycoplasma auris and Mycoplasma yeatsii, Two Species of the Ear Canal of Caprinae.</title>
        <authorList>
            <person name="Dordet-Frisoni E."/>
            <person name="Baranowski E."/>
            <person name="Barre A."/>
            <person name="Blanchard A."/>
            <person name="Breton M."/>
            <person name="Couture C."/>
            <person name="Dupuy V."/>
            <person name="Gaurivaud P."/>
            <person name="Jacob D."/>
            <person name="Lemaitre C."/>
            <person name="Manso-Silvan L."/>
            <person name="Nikolski M."/>
            <person name="Nouvel L.X."/>
            <person name="Poumarat F."/>
            <person name="Sirand-Pugnet P."/>
            <person name="Thebault P."/>
            <person name="Theil S."/>
            <person name="Thiaucourt F."/>
            <person name="Citti C."/>
            <person name="Tardy F."/>
        </authorList>
    </citation>
    <scope>NUCLEOTIDE SEQUENCE [LARGE SCALE GENOMIC DNA]</scope>
    <source>
        <strain evidence="10 11">15026</strain>
    </source>
</reference>
<dbReference type="Proteomes" id="UP000013131">
    <property type="component" value="Unassembled WGS sequence"/>
</dbReference>
<keyword evidence="11" id="KW-1185">Reference proteome</keyword>
<dbReference type="InterPro" id="IPR049890">
    <property type="entry name" value="VlpA-F-like_signal"/>
</dbReference>
<evidence type="ECO:0000256" key="3">
    <source>
        <dbReference type="ARBA" id="ARBA00022729"/>
    </source>
</evidence>
<feature type="compositionally biased region" description="Low complexity" evidence="8">
    <location>
        <begin position="52"/>
        <end position="62"/>
    </location>
</feature>
<evidence type="ECO:0000256" key="6">
    <source>
        <dbReference type="ARBA" id="ARBA00023139"/>
    </source>
</evidence>
<evidence type="ECO:0000256" key="5">
    <source>
        <dbReference type="ARBA" id="ARBA00023136"/>
    </source>
</evidence>
<name>N9VD05_9BACT</name>
<evidence type="ECO:0000256" key="2">
    <source>
        <dbReference type="ARBA" id="ARBA00022475"/>
    </source>
</evidence>
<dbReference type="NCBIfam" id="NF033817">
    <property type="entry name" value="Mplas_variab_LP"/>
    <property type="match status" value="1"/>
</dbReference>
<gene>
    <name evidence="10" type="ORF">MAU_1130</name>
</gene>
<evidence type="ECO:0000256" key="1">
    <source>
        <dbReference type="ARBA" id="ARBA00004193"/>
    </source>
</evidence>
<evidence type="ECO:0000256" key="8">
    <source>
        <dbReference type="SAM" id="MobiDB-lite"/>
    </source>
</evidence>
<evidence type="ECO:0000256" key="9">
    <source>
        <dbReference type="SAM" id="SignalP"/>
    </source>
</evidence>
<dbReference type="NCBIfam" id="NF046046">
    <property type="entry name" value="Mbov_0729_Cterm"/>
    <property type="match status" value="1"/>
</dbReference>